<dbReference type="InterPro" id="IPR050570">
    <property type="entry name" value="Cell_wall_metabolism_enzyme"/>
</dbReference>
<feature type="chain" id="PRO_5038679999" evidence="4">
    <location>
        <begin position="25"/>
        <end position="437"/>
    </location>
</feature>
<evidence type="ECO:0000256" key="3">
    <source>
        <dbReference type="SAM" id="MobiDB-lite"/>
    </source>
</evidence>
<reference evidence="7" key="1">
    <citation type="submission" date="2020-10" db="EMBL/GenBank/DDBJ databases">
        <authorList>
            <person name="Gilroy R."/>
        </authorList>
    </citation>
    <scope>NUCLEOTIDE SEQUENCE</scope>
    <source>
        <strain evidence="7">ChiGjej1B1-1684</strain>
    </source>
</reference>
<keyword evidence="2" id="KW-0175">Coiled coil</keyword>
<sequence length="437" mass="47692">MKKFKKLLCLLLAAACITSFIAFNAAAVSQDELDALEDKQSELEEEQEELDKAMEEAKKQIEDKEAYLETIRAKMDSVEQEIDTMREKIQLYEEEIETLNAEIASNEQEIEDDYEVLRSRLNAIYKSGNASSLEIILGAKDFNDFVDKSVIVEAVGRFDKNLIDGLNNSINEKNTLIEETQKAKDEVTKTKQEQEAKLDELAQLETEGKAVIEELRTQVDGYEEREAAIAAEKDQLMDEIAKWHEEYVKEQEEQKKEEENSSSGGSSDGDSSSGGSSSGGSSEGGSSEGGSSSGGSSDGGSSSGEPTGGSYLWPAPGCTVITSYWGDGRAHQGLDIACYGSAYGKPIVAAESGTVIRANKTDEWGSGWGYHIMIDHGSGYATQYAHCSQVLVDVGDYVERGQLIGYIGNTGNSFGAHLHFECWYNGVRYDPAPTLGL</sequence>
<dbReference type="Gene3D" id="6.10.250.3150">
    <property type="match status" value="1"/>
</dbReference>
<gene>
    <name evidence="7" type="ORF">IAD22_03890</name>
</gene>
<dbReference type="CDD" id="cd12797">
    <property type="entry name" value="M23_peptidase"/>
    <property type="match status" value="1"/>
</dbReference>
<keyword evidence="1 4" id="KW-0732">Signal</keyword>
<dbReference type="InterPro" id="IPR016047">
    <property type="entry name" value="M23ase_b-sheet_dom"/>
</dbReference>
<protein>
    <submittedName>
        <fullName evidence="7">Peptidoglycan DD-metalloendopeptidase family protein</fullName>
    </submittedName>
</protein>
<feature type="compositionally biased region" description="Low complexity" evidence="3">
    <location>
        <begin position="261"/>
        <end position="275"/>
    </location>
</feature>
<evidence type="ECO:0000313" key="8">
    <source>
        <dbReference type="Proteomes" id="UP000824118"/>
    </source>
</evidence>
<dbReference type="InterPro" id="IPR057309">
    <property type="entry name" value="PcsB_CC"/>
</dbReference>
<feature type="signal peptide" evidence="4">
    <location>
        <begin position="1"/>
        <end position="24"/>
    </location>
</feature>
<feature type="compositionally biased region" description="Gly residues" evidence="3">
    <location>
        <begin position="276"/>
        <end position="302"/>
    </location>
</feature>
<dbReference type="Pfam" id="PF24568">
    <property type="entry name" value="CC_PcsB"/>
    <property type="match status" value="1"/>
</dbReference>
<evidence type="ECO:0000313" key="7">
    <source>
        <dbReference type="EMBL" id="HIU50135.1"/>
    </source>
</evidence>
<organism evidence="7 8">
    <name type="scientific">Candidatus Limousia pullorum</name>
    <dbReference type="NCBI Taxonomy" id="2840860"/>
    <lineage>
        <taxon>Bacteria</taxon>
        <taxon>Bacillati</taxon>
        <taxon>Bacillota</taxon>
        <taxon>Clostridia</taxon>
        <taxon>Eubacteriales</taxon>
        <taxon>Oscillospiraceae</taxon>
        <taxon>Oscillospiraceae incertae sedis</taxon>
        <taxon>Candidatus Limousia</taxon>
    </lineage>
</organism>
<accession>A0A9D1S7V7</accession>
<evidence type="ECO:0000259" key="6">
    <source>
        <dbReference type="Pfam" id="PF24568"/>
    </source>
</evidence>
<dbReference type="Gene3D" id="2.70.70.10">
    <property type="entry name" value="Glucose Permease (Domain IIA)"/>
    <property type="match status" value="1"/>
</dbReference>
<dbReference type="GO" id="GO:0004222">
    <property type="term" value="F:metalloendopeptidase activity"/>
    <property type="evidence" value="ECO:0007669"/>
    <property type="project" value="TreeGrafter"/>
</dbReference>
<dbReference type="AlphaFoldDB" id="A0A9D1S7V7"/>
<dbReference type="Pfam" id="PF01551">
    <property type="entry name" value="Peptidase_M23"/>
    <property type="match status" value="1"/>
</dbReference>
<proteinExistence type="predicted"/>
<dbReference type="PANTHER" id="PTHR21666:SF270">
    <property type="entry name" value="MUREIN HYDROLASE ACTIVATOR ENVC"/>
    <property type="match status" value="1"/>
</dbReference>
<dbReference type="InterPro" id="IPR011055">
    <property type="entry name" value="Dup_hybrid_motif"/>
</dbReference>
<reference evidence="7" key="2">
    <citation type="journal article" date="2021" name="PeerJ">
        <title>Extensive microbial diversity within the chicken gut microbiome revealed by metagenomics and culture.</title>
        <authorList>
            <person name="Gilroy R."/>
            <person name="Ravi A."/>
            <person name="Getino M."/>
            <person name="Pursley I."/>
            <person name="Horton D.L."/>
            <person name="Alikhan N.F."/>
            <person name="Baker D."/>
            <person name="Gharbi K."/>
            <person name="Hall N."/>
            <person name="Watson M."/>
            <person name="Adriaenssens E.M."/>
            <person name="Foster-Nyarko E."/>
            <person name="Jarju S."/>
            <person name="Secka A."/>
            <person name="Antonio M."/>
            <person name="Oren A."/>
            <person name="Chaudhuri R.R."/>
            <person name="La Ragione R."/>
            <person name="Hildebrand F."/>
            <person name="Pallen M.J."/>
        </authorList>
    </citation>
    <scope>NUCLEOTIDE SEQUENCE</scope>
    <source>
        <strain evidence="7">ChiGjej1B1-1684</strain>
    </source>
</reference>
<evidence type="ECO:0000259" key="5">
    <source>
        <dbReference type="Pfam" id="PF01551"/>
    </source>
</evidence>
<feature type="domain" description="Peptidoglycan hydrolase PcsB coiled-coil" evidence="6">
    <location>
        <begin position="103"/>
        <end position="166"/>
    </location>
</feature>
<dbReference type="EMBL" id="DVNG01000056">
    <property type="protein sequence ID" value="HIU50135.1"/>
    <property type="molecule type" value="Genomic_DNA"/>
</dbReference>
<comment type="caution">
    <text evidence="7">The sequence shown here is derived from an EMBL/GenBank/DDBJ whole genome shotgun (WGS) entry which is preliminary data.</text>
</comment>
<dbReference type="PANTHER" id="PTHR21666">
    <property type="entry name" value="PEPTIDASE-RELATED"/>
    <property type="match status" value="1"/>
</dbReference>
<dbReference type="SUPFAM" id="SSF57997">
    <property type="entry name" value="Tropomyosin"/>
    <property type="match status" value="1"/>
</dbReference>
<feature type="domain" description="M23ase beta-sheet core" evidence="5">
    <location>
        <begin position="330"/>
        <end position="431"/>
    </location>
</feature>
<dbReference type="Proteomes" id="UP000824118">
    <property type="component" value="Unassembled WGS sequence"/>
</dbReference>
<evidence type="ECO:0000256" key="2">
    <source>
        <dbReference type="SAM" id="Coils"/>
    </source>
</evidence>
<feature type="region of interest" description="Disordered" evidence="3">
    <location>
        <begin position="248"/>
        <end position="311"/>
    </location>
</feature>
<name>A0A9D1S7V7_9FIRM</name>
<feature type="compositionally biased region" description="Basic and acidic residues" evidence="3">
    <location>
        <begin position="248"/>
        <end position="259"/>
    </location>
</feature>
<evidence type="ECO:0000256" key="4">
    <source>
        <dbReference type="SAM" id="SignalP"/>
    </source>
</evidence>
<feature type="coiled-coil region" evidence="2">
    <location>
        <begin position="26"/>
        <end position="109"/>
    </location>
</feature>
<evidence type="ECO:0000256" key="1">
    <source>
        <dbReference type="ARBA" id="ARBA00022729"/>
    </source>
</evidence>
<dbReference type="SUPFAM" id="SSF51261">
    <property type="entry name" value="Duplicated hybrid motif"/>
    <property type="match status" value="1"/>
</dbReference>